<organism evidence="5 6">
    <name type="scientific">Ditylenchus dipsaci</name>
    <dbReference type="NCBI Taxonomy" id="166011"/>
    <lineage>
        <taxon>Eukaryota</taxon>
        <taxon>Metazoa</taxon>
        <taxon>Ecdysozoa</taxon>
        <taxon>Nematoda</taxon>
        <taxon>Chromadorea</taxon>
        <taxon>Rhabditida</taxon>
        <taxon>Tylenchina</taxon>
        <taxon>Tylenchomorpha</taxon>
        <taxon>Sphaerularioidea</taxon>
        <taxon>Anguinidae</taxon>
        <taxon>Anguininae</taxon>
        <taxon>Ditylenchus</taxon>
    </lineage>
</organism>
<dbReference type="InterPro" id="IPR000850">
    <property type="entry name" value="Adenylat/UMP-CMP_kin"/>
</dbReference>
<evidence type="ECO:0000313" key="6">
    <source>
        <dbReference type="WBParaSite" id="jg8958"/>
    </source>
</evidence>
<proteinExistence type="inferred from homology"/>
<protein>
    <submittedName>
        <fullName evidence="6">Adenylate kinase</fullName>
    </submittedName>
</protein>
<dbReference type="WBParaSite" id="jg8958">
    <property type="protein sequence ID" value="jg8958"/>
    <property type="gene ID" value="jg8958"/>
</dbReference>
<sequence length="181" mass="20400">METSKNKTLLNGCYAHIFFIVGYPGAGKGTQSKLIASKYGLEHLSVGDYIRAEIAAGSPRSAMLADKLRKAQDGKPFPCKSHWPGFLIDGFPIKVDEVIQFECEIQACTCVLHFDIADKEALFQRLLKRGKSSGGRPEDNSDRIMKRLKCFKFAALVKYYRRKGKVLHVCFFKDFSTVMLH</sequence>
<dbReference type="Gene3D" id="3.40.50.300">
    <property type="entry name" value="P-loop containing nucleotide triphosphate hydrolases"/>
    <property type="match status" value="1"/>
</dbReference>
<evidence type="ECO:0000256" key="4">
    <source>
        <dbReference type="RuleBase" id="RU003330"/>
    </source>
</evidence>
<keyword evidence="3 4" id="KW-0418">Kinase</keyword>
<accession>A0A915ESA1</accession>
<evidence type="ECO:0000256" key="1">
    <source>
        <dbReference type="ARBA" id="ARBA00022679"/>
    </source>
</evidence>
<keyword evidence="1 4" id="KW-0808">Transferase</keyword>
<comment type="similarity">
    <text evidence="4">Belongs to the adenylate kinase family.</text>
</comment>
<evidence type="ECO:0000256" key="2">
    <source>
        <dbReference type="ARBA" id="ARBA00022741"/>
    </source>
</evidence>
<keyword evidence="2" id="KW-0547">Nucleotide-binding</keyword>
<dbReference type="GO" id="GO:0006139">
    <property type="term" value="P:nucleobase-containing compound metabolic process"/>
    <property type="evidence" value="ECO:0007669"/>
    <property type="project" value="InterPro"/>
</dbReference>
<dbReference type="SUPFAM" id="SSF52540">
    <property type="entry name" value="P-loop containing nucleoside triphosphate hydrolases"/>
    <property type="match status" value="1"/>
</dbReference>
<evidence type="ECO:0000256" key="3">
    <source>
        <dbReference type="ARBA" id="ARBA00022777"/>
    </source>
</evidence>
<reference evidence="6" key="1">
    <citation type="submission" date="2022-11" db="UniProtKB">
        <authorList>
            <consortium name="WormBaseParasite"/>
        </authorList>
    </citation>
    <scope>IDENTIFICATION</scope>
</reference>
<dbReference type="PRINTS" id="PR00094">
    <property type="entry name" value="ADENYLTKNASE"/>
</dbReference>
<keyword evidence="5" id="KW-1185">Reference proteome</keyword>
<dbReference type="AlphaFoldDB" id="A0A915ESA1"/>
<dbReference type="Proteomes" id="UP000887574">
    <property type="component" value="Unplaced"/>
</dbReference>
<dbReference type="Pfam" id="PF13207">
    <property type="entry name" value="AAA_17"/>
    <property type="match status" value="1"/>
</dbReference>
<dbReference type="CDD" id="cd01428">
    <property type="entry name" value="ADK"/>
    <property type="match status" value="1"/>
</dbReference>
<evidence type="ECO:0000313" key="5">
    <source>
        <dbReference type="Proteomes" id="UP000887574"/>
    </source>
</evidence>
<dbReference type="InterPro" id="IPR027417">
    <property type="entry name" value="P-loop_NTPase"/>
</dbReference>
<dbReference type="GO" id="GO:0005524">
    <property type="term" value="F:ATP binding"/>
    <property type="evidence" value="ECO:0007669"/>
    <property type="project" value="InterPro"/>
</dbReference>
<dbReference type="GO" id="GO:0019205">
    <property type="term" value="F:nucleobase-containing compound kinase activity"/>
    <property type="evidence" value="ECO:0007669"/>
    <property type="project" value="InterPro"/>
</dbReference>
<dbReference type="PANTHER" id="PTHR23359">
    <property type="entry name" value="NUCLEOTIDE KINASE"/>
    <property type="match status" value="1"/>
</dbReference>
<name>A0A915ESA1_9BILA</name>